<evidence type="ECO:0000313" key="2">
    <source>
        <dbReference type="Proteomes" id="UP000694892"/>
    </source>
</evidence>
<proteinExistence type="predicted"/>
<dbReference type="AlphaFoldDB" id="A0A974CJH5"/>
<accession>A0A974CJH5</accession>
<dbReference type="EMBL" id="CM004477">
    <property type="protein sequence ID" value="OCT74590.1"/>
    <property type="molecule type" value="Genomic_DNA"/>
</dbReference>
<protein>
    <submittedName>
        <fullName evidence="1">Uncharacterized protein</fullName>
    </submittedName>
</protein>
<organism evidence="1 2">
    <name type="scientific">Xenopus laevis</name>
    <name type="common">African clawed frog</name>
    <dbReference type="NCBI Taxonomy" id="8355"/>
    <lineage>
        <taxon>Eukaryota</taxon>
        <taxon>Metazoa</taxon>
        <taxon>Chordata</taxon>
        <taxon>Craniata</taxon>
        <taxon>Vertebrata</taxon>
        <taxon>Euteleostomi</taxon>
        <taxon>Amphibia</taxon>
        <taxon>Batrachia</taxon>
        <taxon>Anura</taxon>
        <taxon>Pipoidea</taxon>
        <taxon>Pipidae</taxon>
        <taxon>Xenopodinae</taxon>
        <taxon>Xenopus</taxon>
        <taxon>Xenopus</taxon>
    </lineage>
</organism>
<dbReference type="Proteomes" id="UP000694892">
    <property type="component" value="Chromosome 6S"/>
</dbReference>
<gene>
    <name evidence="1" type="ORF">XELAEV_18033575mg</name>
</gene>
<name>A0A974CJH5_XENLA</name>
<evidence type="ECO:0000313" key="1">
    <source>
        <dbReference type="EMBL" id="OCT74590.1"/>
    </source>
</evidence>
<sequence>MEPNEHKIPIPGEGCSVIRGQFSSSLLSPQSFSWLQIREPRYKHLPLVQHLWTASHLPAYCFSASPTLTCPSRDN</sequence>
<reference evidence="2" key="1">
    <citation type="journal article" date="2016" name="Nature">
        <title>Genome evolution in the allotetraploid frog Xenopus laevis.</title>
        <authorList>
            <person name="Session A.M."/>
            <person name="Uno Y."/>
            <person name="Kwon T."/>
            <person name="Chapman J.A."/>
            <person name="Toyoda A."/>
            <person name="Takahashi S."/>
            <person name="Fukui A."/>
            <person name="Hikosaka A."/>
            <person name="Suzuki A."/>
            <person name="Kondo M."/>
            <person name="van Heeringen S.J."/>
            <person name="Quigley I."/>
            <person name="Heinz S."/>
            <person name="Ogino H."/>
            <person name="Ochi H."/>
            <person name="Hellsten U."/>
            <person name="Lyons J.B."/>
            <person name="Simakov O."/>
            <person name="Putnam N."/>
            <person name="Stites J."/>
            <person name="Kuroki Y."/>
            <person name="Tanaka T."/>
            <person name="Michiue T."/>
            <person name="Watanabe M."/>
            <person name="Bogdanovic O."/>
            <person name="Lister R."/>
            <person name="Georgiou G."/>
            <person name="Paranjpe S.S."/>
            <person name="van Kruijsbergen I."/>
            <person name="Shu S."/>
            <person name="Carlson J."/>
            <person name="Kinoshita T."/>
            <person name="Ohta Y."/>
            <person name="Mawaribuchi S."/>
            <person name="Jenkins J."/>
            <person name="Grimwood J."/>
            <person name="Schmutz J."/>
            <person name="Mitros T."/>
            <person name="Mozaffari S.V."/>
            <person name="Suzuki Y."/>
            <person name="Haramoto Y."/>
            <person name="Yamamoto T.S."/>
            <person name="Takagi C."/>
            <person name="Heald R."/>
            <person name="Miller K."/>
            <person name="Haudenschild C."/>
            <person name="Kitzman J."/>
            <person name="Nakayama T."/>
            <person name="Izutsu Y."/>
            <person name="Robert J."/>
            <person name="Fortriede J."/>
            <person name="Burns K."/>
            <person name="Lotay V."/>
            <person name="Karimi K."/>
            <person name="Yasuoka Y."/>
            <person name="Dichmann D.S."/>
            <person name="Flajnik M.F."/>
            <person name="Houston D.W."/>
            <person name="Shendure J."/>
            <person name="DuPasquier L."/>
            <person name="Vize P.D."/>
            <person name="Zorn A.M."/>
            <person name="Ito M."/>
            <person name="Marcotte E.M."/>
            <person name="Wallingford J.B."/>
            <person name="Ito Y."/>
            <person name="Asashima M."/>
            <person name="Ueno N."/>
            <person name="Matsuda Y."/>
            <person name="Veenstra G.J."/>
            <person name="Fujiyama A."/>
            <person name="Harland R.M."/>
            <person name="Taira M."/>
            <person name="Rokhsar D.S."/>
        </authorList>
    </citation>
    <scope>NUCLEOTIDE SEQUENCE [LARGE SCALE GENOMIC DNA]</scope>
    <source>
        <strain evidence="2">J</strain>
    </source>
</reference>